<organism evidence="1 2">
    <name type="scientific">Melia azedarach</name>
    <name type="common">Chinaberry tree</name>
    <dbReference type="NCBI Taxonomy" id="155640"/>
    <lineage>
        <taxon>Eukaryota</taxon>
        <taxon>Viridiplantae</taxon>
        <taxon>Streptophyta</taxon>
        <taxon>Embryophyta</taxon>
        <taxon>Tracheophyta</taxon>
        <taxon>Spermatophyta</taxon>
        <taxon>Magnoliopsida</taxon>
        <taxon>eudicotyledons</taxon>
        <taxon>Gunneridae</taxon>
        <taxon>Pentapetalae</taxon>
        <taxon>rosids</taxon>
        <taxon>malvids</taxon>
        <taxon>Sapindales</taxon>
        <taxon>Meliaceae</taxon>
        <taxon>Melia</taxon>
    </lineage>
</organism>
<name>A0ACC1XUW6_MELAZ</name>
<sequence length="790" mass="88535">MASAYTVLILFFIIFEIITAAHQQRCSPSHLINPDSSLSPSRQPSSWNSSSGRFQFGFYKQGTGYSVGIWLVTPQKNIIVWTANRDDPPVSSNAMVTLMSEGKLVLHTEESDDKVIASADQETPSSACMLDSGNFVLYNQSFGIIWSSFNFPTDTILGEQSLPARKLLFSSVSETNSSTGLFCLKMQADGNLVLYPKDTLDVASEAYWASGTNIHKEISLYLNDIGELQLLTSSRSVEMILSSESCLGTNSSIIYRATLGHDGVLRLYCHCLLSDGTYNTSVIWKKPDDLCLVKTSCGLNAYCRLYGNQRECRCLPGTGPLHSNGCERNFVGERCAGKINSSELHNMTAMPNMTWDDYPYFKTPMLEKDCIRSCLEDCDCDAALYDGYNCMKNKLPLKYARIDQEWSTWSIAYIKTGRSSDDNNTYIFPPPETLVRIKSKNATIVILVITVGCVSSSCILLAICGFFIFKYRVNYKRLLETGSLGLTDELALRSFSYYELKKATKGFKEELGKGSFGAVYKGNLYKGEKLVAVKRLEKMVTEGEKEFRAEMHVIGRTHHKNLVRLLGYCAEDSKRLLVYEYMSNGSLADVLFRGSERPPDWNERARIALDVAKGILYLHDECEAPIIHCDIKPQNILMDEFRTAKISDFGLAKLLMPDQTRTFTIMRGTRGYLAPEWSKNIPISVKADVYSYGVVLLEIVCCRRNMEIDPSKPEEIVLVNWVYKCFIEGVLNNLVRGQEVDKRTFENMVMVGLWCVQDEPALRPSMKSVVMMLEGITDAAIPPCPTASSA</sequence>
<keyword evidence="2" id="KW-1185">Reference proteome</keyword>
<reference evidence="1 2" key="1">
    <citation type="journal article" date="2023" name="Science">
        <title>Complex scaffold remodeling in plant triterpene biosynthesis.</title>
        <authorList>
            <person name="De La Pena R."/>
            <person name="Hodgson H."/>
            <person name="Liu J.C."/>
            <person name="Stephenson M.J."/>
            <person name="Martin A.C."/>
            <person name="Owen C."/>
            <person name="Harkess A."/>
            <person name="Leebens-Mack J."/>
            <person name="Jimenez L.E."/>
            <person name="Osbourn A."/>
            <person name="Sattely E.S."/>
        </authorList>
    </citation>
    <scope>NUCLEOTIDE SEQUENCE [LARGE SCALE GENOMIC DNA]</scope>
    <source>
        <strain evidence="2">cv. JPN11</strain>
        <tissue evidence="1">Leaf</tissue>
    </source>
</reference>
<protein>
    <submittedName>
        <fullName evidence="1">Receptor-like protein kinase 1</fullName>
    </submittedName>
</protein>
<proteinExistence type="predicted"/>
<gene>
    <name evidence="1" type="ORF">OWV82_013632</name>
</gene>
<comment type="caution">
    <text evidence="1">The sequence shown here is derived from an EMBL/GenBank/DDBJ whole genome shotgun (WGS) entry which is preliminary data.</text>
</comment>
<dbReference type="Proteomes" id="UP001164539">
    <property type="component" value="Chromosome 7"/>
</dbReference>
<dbReference type="EMBL" id="CM051400">
    <property type="protein sequence ID" value="KAJ4715252.1"/>
    <property type="molecule type" value="Genomic_DNA"/>
</dbReference>
<evidence type="ECO:0000313" key="2">
    <source>
        <dbReference type="Proteomes" id="UP001164539"/>
    </source>
</evidence>
<evidence type="ECO:0000313" key="1">
    <source>
        <dbReference type="EMBL" id="KAJ4715252.1"/>
    </source>
</evidence>
<accession>A0ACC1XUW6</accession>